<feature type="transmembrane region" description="Helical" evidence="1">
    <location>
        <begin position="12"/>
        <end position="32"/>
    </location>
</feature>
<name>A0A6N3EX93_9CLOT</name>
<sequence>MKATVKMSKKTFYLIVGLCAVIIMMNSIESFIKAKDTGLFEAWLQNPKLNIDRSQTTNEMYSIYLTSCLSVFFIRIITPIALSLNSYFSLVKTGVNKLFVAIWMVLTIGLFFFTTLGETYFSIFFIISVICHIGLLCVLIYLWKDINKRLYILHKNAVSIKGEEKFE</sequence>
<feature type="transmembrane region" description="Helical" evidence="1">
    <location>
        <begin position="61"/>
        <end position="82"/>
    </location>
</feature>
<dbReference type="AlphaFoldDB" id="A0A6N3EX93"/>
<organism evidence="2">
    <name type="scientific">Clostridium paraputrificum</name>
    <dbReference type="NCBI Taxonomy" id="29363"/>
    <lineage>
        <taxon>Bacteria</taxon>
        <taxon>Bacillati</taxon>
        <taxon>Bacillota</taxon>
        <taxon>Clostridia</taxon>
        <taxon>Eubacteriales</taxon>
        <taxon>Clostridiaceae</taxon>
        <taxon>Clostridium</taxon>
    </lineage>
</organism>
<gene>
    <name evidence="2" type="ORF">CPLFYP93_00090</name>
</gene>
<protein>
    <recommendedName>
        <fullName evidence="3">DUF4306 domain-containing protein</fullName>
    </recommendedName>
</protein>
<evidence type="ECO:0008006" key="3">
    <source>
        <dbReference type="Google" id="ProtNLM"/>
    </source>
</evidence>
<accession>A0A6N3EX93</accession>
<feature type="transmembrane region" description="Helical" evidence="1">
    <location>
        <begin position="94"/>
        <end position="114"/>
    </location>
</feature>
<keyword evidence="1" id="KW-0472">Membrane</keyword>
<keyword evidence="1" id="KW-1133">Transmembrane helix</keyword>
<reference evidence="2" key="1">
    <citation type="submission" date="2019-11" db="EMBL/GenBank/DDBJ databases">
        <authorList>
            <person name="Feng L."/>
        </authorList>
    </citation>
    <scope>NUCLEOTIDE SEQUENCE</scope>
    <source>
        <strain evidence="2">CParaputrificumLFYP93</strain>
    </source>
</reference>
<evidence type="ECO:0000256" key="1">
    <source>
        <dbReference type="SAM" id="Phobius"/>
    </source>
</evidence>
<dbReference type="RefSeq" id="WP_156561606.1">
    <property type="nucleotide sequence ID" value="NZ_CACRTV010000056.1"/>
</dbReference>
<keyword evidence="1" id="KW-0812">Transmembrane</keyword>
<proteinExistence type="predicted"/>
<dbReference type="EMBL" id="CACRTV010000056">
    <property type="protein sequence ID" value="VYU42947.1"/>
    <property type="molecule type" value="Genomic_DNA"/>
</dbReference>
<evidence type="ECO:0000313" key="2">
    <source>
        <dbReference type="EMBL" id="VYU42947.1"/>
    </source>
</evidence>
<feature type="transmembrane region" description="Helical" evidence="1">
    <location>
        <begin position="120"/>
        <end position="143"/>
    </location>
</feature>